<comment type="caution">
    <text evidence="2">The sequence shown here is derived from an EMBL/GenBank/DDBJ whole genome shotgun (WGS) entry which is preliminary data.</text>
</comment>
<protein>
    <submittedName>
        <fullName evidence="2">DUF5994 family protein</fullName>
    </submittedName>
</protein>
<dbReference type="AlphaFoldDB" id="A0AA41Q753"/>
<evidence type="ECO:0000256" key="1">
    <source>
        <dbReference type="SAM" id="MobiDB-lite"/>
    </source>
</evidence>
<accession>A0AA41Q753</accession>
<dbReference type="Pfam" id="PF19457">
    <property type="entry name" value="DUF5994"/>
    <property type="match status" value="1"/>
</dbReference>
<evidence type="ECO:0000313" key="2">
    <source>
        <dbReference type="EMBL" id="MCF2532849.1"/>
    </source>
</evidence>
<dbReference type="InterPro" id="IPR046036">
    <property type="entry name" value="DUF5994"/>
</dbReference>
<sequence length="162" mass="17589">MPEAETPRRRGRGPGTTHQQVSPGVIFLRPQIAGGRPGTLDGAWWPRSRDIGAQLRGLVTALSAHIAPVSRVGLDRDAWDGVPEHLFIDRRLVHIDWFPIGDDTVLFTRDDGNLVALLVIPPHATQHQARQAMAQALDLDNLAQAEQILVDAGLDRKGGPAA</sequence>
<evidence type="ECO:0000313" key="3">
    <source>
        <dbReference type="Proteomes" id="UP001165378"/>
    </source>
</evidence>
<feature type="region of interest" description="Disordered" evidence="1">
    <location>
        <begin position="1"/>
        <end position="23"/>
    </location>
</feature>
<dbReference type="Proteomes" id="UP001165378">
    <property type="component" value="Unassembled WGS sequence"/>
</dbReference>
<proteinExistence type="predicted"/>
<reference evidence="2" key="1">
    <citation type="submission" date="2022-01" db="EMBL/GenBank/DDBJ databases">
        <title>Genome-Based Taxonomic Classification of the Phylum Actinobacteria.</title>
        <authorList>
            <person name="Gao Y."/>
        </authorList>
    </citation>
    <scope>NUCLEOTIDE SEQUENCE</scope>
    <source>
        <strain evidence="2">KLBMP 8922</strain>
    </source>
</reference>
<name>A0AA41Q753_9ACTN</name>
<dbReference type="EMBL" id="JAKFHA010000040">
    <property type="protein sequence ID" value="MCF2532849.1"/>
    <property type="molecule type" value="Genomic_DNA"/>
</dbReference>
<organism evidence="2 3">
    <name type="scientific">Yinghuangia soli</name>
    <dbReference type="NCBI Taxonomy" id="2908204"/>
    <lineage>
        <taxon>Bacteria</taxon>
        <taxon>Bacillati</taxon>
        <taxon>Actinomycetota</taxon>
        <taxon>Actinomycetes</taxon>
        <taxon>Kitasatosporales</taxon>
        <taxon>Streptomycetaceae</taxon>
        <taxon>Yinghuangia</taxon>
    </lineage>
</organism>
<keyword evidence="3" id="KW-1185">Reference proteome</keyword>
<gene>
    <name evidence="2" type="ORF">LZ495_37340</name>
</gene>